<evidence type="ECO:0000259" key="5">
    <source>
        <dbReference type="Pfam" id="PF00496"/>
    </source>
</evidence>
<dbReference type="PANTHER" id="PTHR30290">
    <property type="entry name" value="PERIPLASMIC BINDING COMPONENT OF ABC TRANSPORTER"/>
    <property type="match status" value="1"/>
</dbReference>
<feature type="signal peptide" evidence="4">
    <location>
        <begin position="1"/>
        <end position="19"/>
    </location>
</feature>
<dbReference type="AlphaFoldDB" id="A0A7T7XNE5"/>
<accession>A0A7T7XNE5</accession>
<feature type="domain" description="Solute-binding protein family 5" evidence="5">
    <location>
        <begin position="323"/>
        <end position="541"/>
    </location>
</feature>
<dbReference type="InterPro" id="IPR000914">
    <property type="entry name" value="SBP_5_dom"/>
</dbReference>
<dbReference type="Proteomes" id="UP000595917">
    <property type="component" value="Chromosome"/>
</dbReference>
<keyword evidence="7" id="KW-1185">Reference proteome</keyword>
<sequence length="547" mass="60473">MKKLCLSVLLAALSVCVFAGGGSDKAGGTGAVNSNPLSDPQVRQAIAYAIDMDTICRTLLLDKAVPANSLTPNGEWKVSGLNNYTYNPSKAMELLKAAKWDPNYTLDVGYYYDDQQTVDLMVAVQAYLEAVGIKANFRRIQGDFNTLLWMPPKDPVNGPSAVDWDVLYGATAALVLHEYYNKYIGGSAGNSHTPTDPQLDTLIAATNATADVAKQKAAFNELQKYENENLFAIPLYYQPLFIFCRDTVTRTGDTNGNAQYNYDWNIINWDVKPDASGKKVLKTNAGPVQFFEHPWFNPGVYIGSKVLFDRLIVADGSLAPKEGALASSYTVSPDNMTLTFTMRNNIKWHDGKPITPQDVKWSIEYALKVPAIHAVFASTFNAIDGAAEFKAGSAQDVRGIQINGNTITIKFAALDPNMLMTFSQFAPLPQSYFIGTDPAQFQQNAYWQKPVGSGPFMVREAKMNDYAVFVPFRDYYKGVAKIDEIRSYPSGENDANLVINANANNLDYGYTKNSNDAIALEKVSGMKVFPVNMFYTRLFFVNKFPKK</sequence>
<feature type="domain" description="Solute-binding protein family 5" evidence="5">
    <location>
        <begin position="33"/>
        <end position="142"/>
    </location>
</feature>
<dbReference type="PANTHER" id="PTHR30290:SF9">
    <property type="entry name" value="OLIGOPEPTIDE-BINDING PROTEIN APPA"/>
    <property type="match status" value="1"/>
</dbReference>
<proteinExistence type="inferred from homology"/>
<keyword evidence="3 4" id="KW-0732">Signal</keyword>
<evidence type="ECO:0000313" key="7">
    <source>
        <dbReference type="Proteomes" id="UP000595917"/>
    </source>
</evidence>
<evidence type="ECO:0000313" key="6">
    <source>
        <dbReference type="EMBL" id="QQO09541.1"/>
    </source>
</evidence>
<evidence type="ECO:0000256" key="3">
    <source>
        <dbReference type="ARBA" id="ARBA00022729"/>
    </source>
</evidence>
<reference evidence="6" key="1">
    <citation type="submission" date="2021-01" db="EMBL/GenBank/DDBJ databases">
        <title>Description of Breznakiella homolactica.</title>
        <authorList>
            <person name="Song Y."/>
            <person name="Brune A."/>
        </authorList>
    </citation>
    <scope>NUCLEOTIDE SEQUENCE</scope>
    <source>
        <strain evidence="6">RmG30</strain>
    </source>
</reference>
<dbReference type="Gene3D" id="3.10.105.10">
    <property type="entry name" value="Dipeptide-binding Protein, Domain 3"/>
    <property type="match status" value="1"/>
</dbReference>
<dbReference type="KEGG" id="bhc:JFL75_01060"/>
<protein>
    <submittedName>
        <fullName evidence="6">Peptide ABC transporter substrate-binding protein</fullName>
    </submittedName>
</protein>
<organism evidence="6 7">
    <name type="scientific">Breznakiella homolactica</name>
    <dbReference type="NCBI Taxonomy" id="2798577"/>
    <lineage>
        <taxon>Bacteria</taxon>
        <taxon>Pseudomonadati</taxon>
        <taxon>Spirochaetota</taxon>
        <taxon>Spirochaetia</taxon>
        <taxon>Spirochaetales</taxon>
        <taxon>Breznakiellaceae</taxon>
        <taxon>Breznakiella</taxon>
    </lineage>
</organism>
<dbReference type="SUPFAM" id="SSF53850">
    <property type="entry name" value="Periplasmic binding protein-like II"/>
    <property type="match status" value="2"/>
</dbReference>
<keyword evidence="2" id="KW-0813">Transport</keyword>
<dbReference type="GO" id="GO:0015833">
    <property type="term" value="P:peptide transport"/>
    <property type="evidence" value="ECO:0007669"/>
    <property type="project" value="TreeGrafter"/>
</dbReference>
<dbReference type="InterPro" id="IPR039424">
    <property type="entry name" value="SBP_5"/>
</dbReference>
<evidence type="ECO:0000256" key="4">
    <source>
        <dbReference type="SAM" id="SignalP"/>
    </source>
</evidence>
<dbReference type="EMBL" id="CP067089">
    <property type="protein sequence ID" value="QQO09541.1"/>
    <property type="molecule type" value="Genomic_DNA"/>
</dbReference>
<gene>
    <name evidence="6" type="ORF">JFL75_01060</name>
</gene>
<dbReference type="GO" id="GO:1904680">
    <property type="term" value="F:peptide transmembrane transporter activity"/>
    <property type="evidence" value="ECO:0007669"/>
    <property type="project" value="TreeGrafter"/>
</dbReference>
<dbReference type="Gene3D" id="3.40.190.10">
    <property type="entry name" value="Periplasmic binding protein-like II"/>
    <property type="match status" value="1"/>
</dbReference>
<evidence type="ECO:0000256" key="2">
    <source>
        <dbReference type="ARBA" id="ARBA00022448"/>
    </source>
</evidence>
<evidence type="ECO:0000256" key="1">
    <source>
        <dbReference type="ARBA" id="ARBA00005695"/>
    </source>
</evidence>
<dbReference type="CDD" id="cd00995">
    <property type="entry name" value="PBP2_NikA_DppA_OppA_like"/>
    <property type="match status" value="1"/>
</dbReference>
<name>A0A7T7XNE5_9SPIR</name>
<dbReference type="Pfam" id="PF00496">
    <property type="entry name" value="SBP_bac_5"/>
    <property type="match status" value="2"/>
</dbReference>
<feature type="chain" id="PRO_5031188247" evidence="4">
    <location>
        <begin position="20"/>
        <end position="547"/>
    </location>
</feature>
<dbReference type="RefSeq" id="WP_215626844.1">
    <property type="nucleotide sequence ID" value="NZ_CP067089.2"/>
</dbReference>
<comment type="similarity">
    <text evidence="1">Belongs to the bacterial solute-binding protein 5 family.</text>
</comment>